<keyword evidence="3" id="KW-1185">Reference proteome</keyword>
<proteinExistence type="predicted"/>
<dbReference type="Proteomes" id="UP000250140">
    <property type="component" value="Unassembled WGS sequence"/>
</dbReference>
<accession>A0A8E2F4W6</accession>
<keyword evidence="1" id="KW-0472">Membrane</keyword>
<keyword evidence="1" id="KW-0812">Transmembrane</keyword>
<evidence type="ECO:0000313" key="2">
    <source>
        <dbReference type="EMBL" id="OCL10617.1"/>
    </source>
</evidence>
<evidence type="ECO:0000313" key="3">
    <source>
        <dbReference type="Proteomes" id="UP000250140"/>
    </source>
</evidence>
<evidence type="ECO:0000256" key="1">
    <source>
        <dbReference type="SAM" id="Phobius"/>
    </source>
</evidence>
<keyword evidence="1" id="KW-1133">Transmembrane helix</keyword>
<dbReference type="EMBL" id="KV749203">
    <property type="protein sequence ID" value="OCL10617.1"/>
    <property type="molecule type" value="Genomic_DNA"/>
</dbReference>
<feature type="transmembrane region" description="Helical" evidence="1">
    <location>
        <begin position="78"/>
        <end position="96"/>
    </location>
</feature>
<sequence length="333" mass="36498">MTAFYNLPSQLCSYAAHAFWALINHLSLLNMSNKSSPPVSGLFDAPTFSFCFTDGTIITSSFSPVTPPTYQDGKRDKVAFNVFHLILCLILTTLLVKLIPVIKSGLLAGFSALTHGLRAARRTHGQRRQIRKLAQKITALEAENGAGAVKIASLSKQLAESRLTIANLAEDRTSLVVLIAIKFGQFQSILSSLLTTPQPVEASECVRREMDEEERHEMIRREQVQADALVWLEGDNKIALWKLAKLIRQKRGGALMKARKGLKKAKEAVEADTLALATQMGVDPRALETERGAASGGAFSFVQDCPEEDGDRFLQKCKPVAQGGDGQDEPEEF</sequence>
<organism evidence="2 3">
    <name type="scientific">Glonium stellatum</name>
    <dbReference type="NCBI Taxonomy" id="574774"/>
    <lineage>
        <taxon>Eukaryota</taxon>
        <taxon>Fungi</taxon>
        <taxon>Dikarya</taxon>
        <taxon>Ascomycota</taxon>
        <taxon>Pezizomycotina</taxon>
        <taxon>Dothideomycetes</taxon>
        <taxon>Pleosporomycetidae</taxon>
        <taxon>Gloniales</taxon>
        <taxon>Gloniaceae</taxon>
        <taxon>Glonium</taxon>
    </lineage>
</organism>
<protein>
    <submittedName>
        <fullName evidence="2">Uncharacterized protein</fullName>
    </submittedName>
</protein>
<name>A0A8E2F4W6_9PEZI</name>
<dbReference type="AlphaFoldDB" id="A0A8E2F4W6"/>
<reference evidence="2 3" key="1">
    <citation type="journal article" date="2016" name="Nat. Commun.">
        <title>Ectomycorrhizal ecology is imprinted in the genome of the dominant symbiotic fungus Cenococcum geophilum.</title>
        <authorList>
            <consortium name="DOE Joint Genome Institute"/>
            <person name="Peter M."/>
            <person name="Kohler A."/>
            <person name="Ohm R.A."/>
            <person name="Kuo A."/>
            <person name="Krutzmann J."/>
            <person name="Morin E."/>
            <person name="Arend M."/>
            <person name="Barry K.W."/>
            <person name="Binder M."/>
            <person name="Choi C."/>
            <person name="Clum A."/>
            <person name="Copeland A."/>
            <person name="Grisel N."/>
            <person name="Haridas S."/>
            <person name="Kipfer T."/>
            <person name="LaButti K."/>
            <person name="Lindquist E."/>
            <person name="Lipzen A."/>
            <person name="Maire R."/>
            <person name="Meier B."/>
            <person name="Mihaltcheva S."/>
            <person name="Molinier V."/>
            <person name="Murat C."/>
            <person name="Poggeler S."/>
            <person name="Quandt C.A."/>
            <person name="Sperisen C."/>
            <person name="Tritt A."/>
            <person name="Tisserant E."/>
            <person name="Crous P.W."/>
            <person name="Henrissat B."/>
            <person name="Nehls U."/>
            <person name="Egli S."/>
            <person name="Spatafora J.W."/>
            <person name="Grigoriev I.V."/>
            <person name="Martin F.M."/>
        </authorList>
    </citation>
    <scope>NUCLEOTIDE SEQUENCE [LARGE SCALE GENOMIC DNA]</scope>
    <source>
        <strain evidence="2 3">CBS 207.34</strain>
    </source>
</reference>
<gene>
    <name evidence="2" type="ORF">AOQ84DRAFT_387383</name>
</gene>